<dbReference type="EMBL" id="CP044543">
    <property type="protein sequence ID" value="QFI71256.1"/>
    <property type="molecule type" value="Genomic_DNA"/>
</dbReference>
<dbReference type="GO" id="GO:0015074">
    <property type="term" value="P:DNA integration"/>
    <property type="evidence" value="ECO:0007669"/>
    <property type="project" value="InterPro"/>
</dbReference>
<evidence type="ECO:0000256" key="1">
    <source>
        <dbReference type="ARBA" id="ARBA00023172"/>
    </source>
</evidence>
<sequence>MPLKLRPPRKGKTPNFEVRGTYLGVYVECSSGSPRRALAEKKLREIERCIEDHGQWPAPEAAPGPREPTFVSAVESYLRSGGAGRHLFPLVKHFGDTLLRDIDQQAIDGASGALYPHITNGGTLNAYVHTPMSAVMHHVLGDSCPTIRRPKGAGGRPRNVFMWPEDAFLIIGEADKIEEEFGLYLRMLIFTGIRKSEGQHLLAADVRPEERAAWLRTSKNEDPRMLHLKAELVGPLFAHLAKNPDRKFLFRWRGGSQIDWLLRRAKMAACGLECPKYWIKGWKAPAYRLDFVTCHVFRHSWATWLRRYAGADVQGLAATGNWRNVRSAERYSHVVASEEWNRVDDLPSMETQSGNGRGKAIGE</sequence>
<dbReference type="Gene3D" id="1.10.443.10">
    <property type="entry name" value="Intergrase catalytic core"/>
    <property type="match status" value="1"/>
</dbReference>
<evidence type="ECO:0000313" key="3">
    <source>
        <dbReference type="EMBL" id="QFI71256.1"/>
    </source>
</evidence>
<protein>
    <submittedName>
        <fullName evidence="3">Phage integrase family protein</fullName>
    </submittedName>
</protein>
<feature type="domain" description="Tyr recombinase" evidence="2">
    <location>
        <begin position="157"/>
        <end position="345"/>
    </location>
</feature>
<dbReference type="KEGG" id="bbet:F8237_02020"/>
<dbReference type="OrthoDB" id="7216962at2"/>
<dbReference type="RefSeq" id="WP_151642166.1">
    <property type="nucleotide sequence ID" value="NZ_CP044543.1"/>
</dbReference>
<dbReference type="GO" id="GO:0003677">
    <property type="term" value="F:DNA binding"/>
    <property type="evidence" value="ECO:0007669"/>
    <property type="project" value="InterPro"/>
</dbReference>
<evidence type="ECO:0000313" key="4">
    <source>
        <dbReference type="Proteomes" id="UP000325641"/>
    </source>
</evidence>
<dbReference type="AlphaFoldDB" id="A0A5P6NZB2"/>
<dbReference type="InterPro" id="IPR013762">
    <property type="entry name" value="Integrase-like_cat_sf"/>
</dbReference>
<organism evidence="3 4">
    <name type="scientific">Bradyrhizobium betae</name>
    <dbReference type="NCBI Taxonomy" id="244734"/>
    <lineage>
        <taxon>Bacteria</taxon>
        <taxon>Pseudomonadati</taxon>
        <taxon>Pseudomonadota</taxon>
        <taxon>Alphaproteobacteria</taxon>
        <taxon>Hyphomicrobiales</taxon>
        <taxon>Nitrobacteraceae</taxon>
        <taxon>Bradyrhizobium</taxon>
    </lineage>
</organism>
<name>A0A5P6NZB2_9BRAD</name>
<dbReference type="SUPFAM" id="SSF56349">
    <property type="entry name" value="DNA breaking-rejoining enzymes"/>
    <property type="match status" value="1"/>
</dbReference>
<keyword evidence="1" id="KW-0233">DNA recombination</keyword>
<dbReference type="InterPro" id="IPR011010">
    <property type="entry name" value="DNA_brk_join_enz"/>
</dbReference>
<proteinExistence type="predicted"/>
<dbReference type="GO" id="GO:0006310">
    <property type="term" value="P:DNA recombination"/>
    <property type="evidence" value="ECO:0007669"/>
    <property type="project" value="UniProtKB-KW"/>
</dbReference>
<dbReference type="InterPro" id="IPR002104">
    <property type="entry name" value="Integrase_catalytic"/>
</dbReference>
<dbReference type="Proteomes" id="UP000325641">
    <property type="component" value="Chromosome"/>
</dbReference>
<reference evidence="4" key="1">
    <citation type="submission" date="2019-10" db="EMBL/GenBank/DDBJ databases">
        <title>Complete Genome Sequence of Bradyrhizobium betae type strain PL7HG1T.</title>
        <authorList>
            <person name="Bromfield E.S.P."/>
            <person name="Cloutier S."/>
        </authorList>
    </citation>
    <scope>NUCLEOTIDE SEQUENCE [LARGE SCALE GENOMIC DNA]</scope>
    <source>
        <strain evidence="4">PL7HG1</strain>
    </source>
</reference>
<gene>
    <name evidence="3" type="ORF">F8237_02020</name>
</gene>
<dbReference type="Pfam" id="PF00589">
    <property type="entry name" value="Phage_integrase"/>
    <property type="match status" value="1"/>
</dbReference>
<accession>A0A5P6NZB2</accession>
<dbReference type="PROSITE" id="PS51898">
    <property type="entry name" value="TYR_RECOMBINASE"/>
    <property type="match status" value="1"/>
</dbReference>
<evidence type="ECO:0000259" key="2">
    <source>
        <dbReference type="PROSITE" id="PS51898"/>
    </source>
</evidence>